<dbReference type="RefSeq" id="WP_057029125.1">
    <property type="nucleotide sequence ID" value="NZ_LJYF01000031.1"/>
</dbReference>
<keyword evidence="1" id="KW-0812">Transmembrane</keyword>
<name>A0A0R3C4C0_9BRAD</name>
<keyword evidence="1" id="KW-1133">Transmembrane helix</keyword>
<evidence type="ECO:0000256" key="1">
    <source>
        <dbReference type="SAM" id="Phobius"/>
    </source>
</evidence>
<keyword evidence="1" id="KW-0472">Membrane</keyword>
<dbReference type="EMBL" id="LJYF01000031">
    <property type="protein sequence ID" value="KRP92487.1"/>
    <property type="molecule type" value="Genomic_DNA"/>
</dbReference>
<gene>
    <name evidence="2" type="ORF">AOQ72_30490</name>
</gene>
<dbReference type="Proteomes" id="UP000051380">
    <property type="component" value="Unassembled WGS sequence"/>
</dbReference>
<protein>
    <submittedName>
        <fullName evidence="2">Uncharacterized protein</fullName>
    </submittedName>
</protein>
<proteinExistence type="predicted"/>
<dbReference type="AlphaFoldDB" id="A0A0R3C4C0"/>
<organism evidence="2 3">
    <name type="scientific">Bradyrhizobium yuanmingense</name>
    <dbReference type="NCBI Taxonomy" id="108015"/>
    <lineage>
        <taxon>Bacteria</taxon>
        <taxon>Pseudomonadati</taxon>
        <taxon>Pseudomonadota</taxon>
        <taxon>Alphaproteobacteria</taxon>
        <taxon>Hyphomicrobiales</taxon>
        <taxon>Nitrobacteraceae</taxon>
        <taxon>Bradyrhizobium</taxon>
    </lineage>
</organism>
<dbReference type="OrthoDB" id="8250872at2"/>
<feature type="transmembrane region" description="Helical" evidence="1">
    <location>
        <begin position="44"/>
        <end position="64"/>
    </location>
</feature>
<evidence type="ECO:0000313" key="3">
    <source>
        <dbReference type="Proteomes" id="UP000051380"/>
    </source>
</evidence>
<sequence>MAAFVAELLFDLVRTLVGSWLRQAAVAICAWLDTKIHGRAARFVVGGLLGIAAFFLIPVIAGLLGL</sequence>
<reference evidence="2 3" key="1">
    <citation type="submission" date="2015-09" db="EMBL/GenBank/DDBJ databases">
        <title>Draft Genome Sequence of the Strain BR 3267 (Bradyrhizobium yuanmingense) recommended as inoculant for cowpea in Brazil.</title>
        <authorList>
            <person name="Simoes-Araujo J.L."/>
            <person name="Zilli J.E."/>
        </authorList>
    </citation>
    <scope>NUCLEOTIDE SEQUENCE [LARGE SCALE GENOMIC DNA]</scope>
    <source>
        <strain evidence="2 3">BR3267</strain>
    </source>
</reference>
<comment type="caution">
    <text evidence="2">The sequence shown here is derived from an EMBL/GenBank/DDBJ whole genome shotgun (WGS) entry which is preliminary data.</text>
</comment>
<accession>A0A0R3C4C0</accession>
<evidence type="ECO:0000313" key="2">
    <source>
        <dbReference type="EMBL" id="KRP92487.1"/>
    </source>
</evidence>